<dbReference type="GO" id="GO:0032535">
    <property type="term" value="P:regulation of cellular component size"/>
    <property type="evidence" value="ECO:0007669"/>
    <property type="project" value="UniProtKB-ARBA"/>
</dbReference>
<evidence type="ECO:0000256" key="2">
    <source>
        <dbReference type="ARBA" id="ARBA00009890"/>
    </source>
</evidence>
<feature type="repeat" description="WD" evidence="6">
    <location>
        <begin position="1"/>
        <end position="33"/>
    </location>
</feature>
<dbReference type="AlphaFoldDB" id="A0A7I8VN54"/>
<evidence type="ECO:0000313" key="9">
    <source>
        <dbReference type="Proteomes" id="UP000549394"/>
    </source>
</evidence>
<comment type="subunit">
    <text evidence="7">Part of TORC1 complex. Part of the TORC2 complex.</text>
</comment>
<dbReference type="GO" id="GO:0032956">
    <property type="term" value="P:regulation of actin cytoskeleton organization"/>
    <property type="evidence" value="ECO:0007669"/>
    <property type="project" value="TreeGrafter"/>
</dbReference>
<dbReference type="PROSITE" id="PS50082">
    <property type="entry name" value="WD_REPEATS_2"/>
    <property type="match status" value="4"/>
</dbReference>
<dbReference type="SUPFAM" id="SSF50978">
    <property type="entry name" value="WD40 repeat-like"/>
    <property type="match status" value="1"/>
</dbReference>
<comment type="caution">
    <text evidence="8">The sequence shown here is derived from an EMBL/GenBank/DDBJ whole genome shotgun (WGS) entry which is preliminary data.</text>
</comment>
<dbReference type="Gene3D" id="2.130.10.10">
    <property type="entry name" value="YVTN repeat-like/Quinoprotein amine dehydrogenase"/>
    <property type="match status" value="1"/>
</dbReference>
<dbReference type="InterPro" id="IPR020472">
    <property type="entry name" value="WD40_PAC1"/>
</dbReference>
<protein>
    <recommendedName>
        <fullName evidence="7">Target of rapamycin complex subunit lst8</fullName>
        <shortName evidence="7">TORC subunit lst8</shortName>
    </recommendedName>
</protein>
<evidence type="ECO:0000256" key="4">
    <source>
        <dbReference type="ARBA" id="ARBA00022574"/>
    </source>
</evidence>
<evidence type="ECO:0000256" key="5">
    <source>
        <dbReference type="ARBA" id="ARBA00022737"/>
    </source>
</evidence>
<dbReference type="InterPro" id="IPR001680">
    <property type="entry name" value="WD40_rpt"/>
</dbReference>
<dbReference type="GO" id="GO:0031931">
    <property type="term" value="C:TORC1 complex"/>
    <property type="evidence" value="ECO:0007669"/>
    <property type="project" value="UniProtKB-UniRule"/>
</dbReference>
<dbReference type="PRINTS" id="PR00320">
    <property type="entry name" value="GPROTEINBRPT"/>
</dbReference>
<comment type="similarity">
    <text evidence="2 7">Belongs to the WD repeat LST8 family.</text>
</comment>
<dbReference type="CDD" id="cd00200">
    <property type="entry name" value="WD40"/>
    <property type="match status" value="1"/>
</dbReference>
<feature type="repeat" description="WD" evidence="6">
    <location>
        <begin position="77"/>
        <end position="112"/>
    </location>
</feature>
<evidence type="ECO:0000256" key="6">
    <source>
        <dbReference type="PROSITE-ProRule" id="PRU00221"/>
    </source>
</evidence>
<comment type="function">
    <text evidence="7">Subunit of TORC1 and TORC2, which regulate cell growth and survival in response to nutrient and hormonal signals.</text>
</comment>
<proteinExistence type="inferred from homology"/>
<evidence type="ECO:0000256" key="3">
    <source>
        <dbReference type="ARBA" id="ARBA00022490"/>
    </source>
</evidence>
<dbReference type="InterPro" id="IPR015943">
    <property type="entry name" value="WD40/YVTN_repeat-like_dom_sf"/>
</dbReference>
<feature type="repeat" description="WD" evidence="6">
    <location>
        <begin position="253"/>
        <end position="294"/>
    </location>
</feature>
<gene>
    <name evidence="8" type="ORF">DGYR_LOCUS6165</name>
</gene>
<evidence type="ECO:0000313" key="8">
    <source>
        <dbReference type="EMBL" id="CAD5117660.1"/>
    </source>
</evidence>
<keyword evidence="9" id="KW-1185">Reference proteome</keyword>
<dbReference type="GO" id="GO:0005737">
    <property type="term" value="C:cytoplasm"/>
    <property type="evidence" value="ECO:0007669"/>
    <property type="project" value="UniProtKB-SubCell"/>
</dbReference>
<comment type="subcellular location">
    <subcellularLocation>
        <location evidence="1 7">Cytoplasm</location>
    </subcellularLocation>
</comment>
<reference evidence="8 9" key="1">
    <citation type="submission" date="2020-08" db="EMBL/GenBank/DDBJ databases">
        <authorList>
            <person name="Hejnol A."/>
        </authorList>
    </citation>
    <scope>NUCLEOTIDE SEQUENCE [LARGE SCALE GENOMIC DNA]</scope>
</reference>
<dbReference type="Pfam" id="PF00400">
    <property type="entry name" value="WD40"/>
    <property type="match status" value="4"/>
</dbReference>
<dbReference type="PANTHER" id="PTHR19842:SF0">
    <property type="entry name" value="TARGET OF RAPAMYCIN COMPLEX SUBUNIT LST8"/>
    <property type="match status" value="1"/>
</dbReference>
<dbReference type="PROSITE" id="PS50294">
    <property type="entry name" value="WD_REPEATS_REGION"/>
    <property type="match status" value="2"/>
</dbReference>
<sequence length="314" mass="35679">MCSGDQNSVILATAGYDHTIKLWQAHTGNCYRTIQYTDSQINALEITPDKKLITAAGYQHIRMFDLTTSNNNPLVTYDGIQKNITALGFNDDGSWMYTVGEDGFARIWDVRSKLQKPQKMFEINVPINCASLHPNTSILFIGDQSGTMHTWDLRMNENDQIVPEPECSIQSIHVCPNGKYVAAVSNRGALYIWELLGDHMSQLKPYYKKIIHDKYALKCLYSSDCQYLATSSADSSIKIWNTRDMSLLKTLRSDSTQRWVWDVSFSSDSEYIISASSDNMARLWEIESGTVKQKYAGHQKPIVCLAFRDPLMNR</sequence>
<dbReference type="GO" id="GO:0031932">
    <property type="term" value="C:TORC2 complex"/>
    <property type="evidence" value="ECO:0007669"/>
    <property type="project" value="UniProtKB-UniRule"/>
</dbReference>
<dbReference type="InterPro" id="IPR036322">
    <property type="entry name" value="WD40_repeat_dom_sf"/>
</dbReference>
<keyword evidence="3 7" id="KW-0963">Cytoplasm</keyword>
<dbReference type="OrthoDB" id="400at2759"/>
<accession>A0A7I8VN54</accession>
<dbReference type="InterPro" id="IPR019775">
    <property type="entry name" value="WD40_repeat_CS"/>
</dbReference>
<dbReference type="Proteomes" id="UP000549394">
    <property type="component" value="Unassembled WGS sequence"/>
</dbReference>
<dbReference type="FunFam" id="2.130.10.10:FF:000505">
    <property type="entry name" value="Blast:Protein LST8 homolog"/>
    <property type="match status" value="1"/>
</dbReference>
<feature type="repeat" description="WD" evidence="6">
    <location>
        <begin position="221"/>
        <end position="250"/>
    </location>
</feature>
<dbReference type="PANTHER" id="PTHR19842">
    <property type="entry name" value="G BETA-LIKE PROTEIN GBL"/>
    <property type="match status" value="1"/>
</dbReference>
<keyword evidence="4 6" id="KW-0853">WD repeat</keyword>
<dbReference type="SMART" id="SM00320">
    <property type="entry name" value="WD40"/>
    <property type="match status" value="6"/>
</dbReference>
<dbReference type="GO" id="GO:0051897">
    <property type="term" value="P:positive regulation of phosphatidylinositol 3-kinase/protein kinase B signal transduction"/>
    <property type="evidence" value="ECO:0007669"/>
    <property type="project" value="UniProtKB-ARBA"/>
</dbReference>
<dbReference type="GO" id="GO:0038203">
    <property type="term" value="P:TORC2 signaling"/>
    <property type="evidence" value="ECO:0007669"/>
    <property type="project" value="UniProtKB-ARBA"/>
</dbReference>
<name>A0A7I8VN54_9ANNE</name>
<dbReference type="EMBL" id="CAJFCJ010000007">
    <property type="protein sequence ID" value="CAD5117660.1"/>
    <property type="molecule type" value="Genomic_DNA"/>
</dbReference>
<dbReference type="InterPro" id="IPR037588">
    <property type="entry name" value="MLST8"/>
</dbReference>
<dbReference type="PROSITE" id="PS00678">
    <property type="entry name" value="WD_REPEATS_1"/>
    <property type="match status" value="3"/>
</dbReference>
<evidence type="ECO:0000256" key="1">
    <source>
        <dbReference type="ARBA" id="ARBA00004496"/>
    </source>
</evidence>
<evidence type="ECO:0000256" key="7">
    <source>
        <dbReference type="RuleBase" id="RU369068"/>
    </source>
</evidence>
<organism evidence="8 9">
    <name type="scientific">Dimorphilus gyrociliatus</name>
    <dbReference type="NCBI Taxonomy" id="2664684"/>
    <lineage>
        <taxon>Eukaryota</taxon>
        <taxon>Metazoa</taxon>
        <taxon>Spiralia</taxon>
        <taxon>Lophotrochozoa</taxon>
        <taxon>Annelida</taxon>
        <taxon>Polychaeta</taxon>
        <taxon>Polychaeta incertae sedis</taxon>
        <taxon>Dinophilidae</taxon>
        <taxon>Dimorphilus</taxon>
    </lineage>
</organism>
<keyword evidence="5 7" id="KW-0677">Repeat</keyword>